<proteinExistence type="predicted"/>
<gene>
    <name evidence="1" type="ORF">CEXT_324971</name>
</gene>
<keyword evidence="2" id="KW-1185">Reference proteome</keyword>
<dbReference type="EMBL" id="BPLR01013890">
    <property type="protein sequence ID" value="GIY64519.1"/>
    <property type="molecule type" value="Genomic_DNA"/>
</dbReference>
<evidence type="ECO:0000313" key="1">
    <source>
        <dbReference type="EMBL" id="GIY64519.1"/>
    </source>
</evidence>
<comment type="caution">
    <text evidence="1">The sequence shown here is derived from an EMBL/GenBank/DDBJ whole genome shotgun (WGS) entry which is preliminary data.</text>
</comment>
<accession>A0AAV4V4A7</accession>
<dbReference type="Proteomes" id="UP001054945">
    <property type="component" value="Unassembled WGS sequence"/>
</dbReference>
<organism evidence="1 2">
    <name type="scientific">Caerostris extrusa</name>
    <name type="common">Bark spider</name>
    <name type="synonym">Caerostris bankana</name>
    <dbReference type="NCBI Taxonomy" id="172846"/>
    <lineage>
        <taxon>Eukaryota</taxon>
        <taxon>Metazoa</taxon>
        <taxon>Ecdysozoa</taxon>
        <taxon>Arthropoda</taxon>
        <taxon>Chelicerata</taxon>
        <taxon>Arachnida</taxon>
        <taxon>Araneae</taxon>
        <taxon>Araneomorphae</taxon>
        <taxon>Entelegynae</taxon>
        <taxon>Araneoidea</taxon>
        <taxon>Araneidae</taxon>
        <taxon>Caerostris</taxon>
    </lineage>
</organism>
<sequence>MGHSTLSFPERNRLCNLNGQVLIFWEDYFVLERLRPLFPEFVFTAYVLHFKWISRSFQVLRELQFLRGIACFLQQCGNAVVITVSYSTEDQFPNCRQEKREKRVTSFYGKRENP</sequence>
<protein>
    <submittedName>
        <fullName evidence="1">Uncharacterized protein</fullName>
    </submittedName>
</protein>
<evidence type="ECO:0000313" key="2">
    <source>
        <dbReference type="Proteomes" id="UP001054945"/>
    </source>
</evidence>
<dbReference type="AlphaFoldDB" id="A0AAV4V4A7"/>
<name>A0AAV4V4A7_CAEEX</name>
<reference evidence="1 2" key="1">
    <citation type="submission" date="2021-06" db="EMBL/GenBank/DDBJ databases">
        <title>Caerostris extrusa draft genome.</title>
        <authorList>
            <person name="Kono N."/>
            <person name="Arakawa K."/>
        </authorList>
    </citation>
    <scope>NUCLEOTIDE SEQUENCE [LARGE SCALE GENOMIC DNA]</scope>
</reference>